<dbReference type="PANTHER" id="PTHR31157">
    <property type="entry name" value="SCP DOMAIN-CONTAINING PROTEIN"/>
    <property type="match status" value="1"/>
</dbReference>
<evidence type="ECO:0000259" key="1">
    <source>
        <dbReference type="Pfam" id="PF00188"/>
    </source>
</evidence>
<feature type="domain" description="SCP" evidence="1">
    <location>
        <begin position="3"/>
        <end position="110"/>
    </location>
</feature>
<dbReference type="RefSeq" id="WP_284301157.1">
    <property type="nucleotide sequence ID" value="NZ_BSVA01000001.1"/>
</dbReference>
<name>A0ABQ6JVS3_9MICO</name>
<dbReference type="Proteomes" id="UP001157069">
    <property type="component" value="Unassembled WGS sequence"/>
</dbReference>
<dbReference type="InterPro" id="IPR014044">
    <property type="entry name" value="CAP_dom"/>
</dbReference>
<organism evidence="2 3">
    <name type="scientific">Homoserinibacter gongjuensis</name>
    <dbReference type="NCBI Taxonomy" id="1162968"/>
    <lineage>
        <taxon>Bacteria</taxon>
        <taxon>Bacillati</taxon>
        <taxon>Actinomycetota</taxon>
        <taxon>Actinomycetes</taxon>
        <taxon>Micrococcales</taxon>
        <taxon>Microbacteriaceae</taxon>
        <taxon>Homoserinibacter</taxon>
    </lineage>
</organism>
<evidence type="ECO:0000313" key="2">
    <source>
        <dbReference type="EMBL" id="GMA92415.1"/>
    </source>
</evidence>
<dbReference type="InterPro" id="IPR035940">
    <property type="entry name" value="CAP_sf"/>
</dbReference>
<proteinExistence type="predicted"/>
<accession>A0ABQ6JVS3</accession>
<dbReference type="SUPFAM" id="SSF55797">
    <property type="entry name" value="PR-1-like"/>
    <property type="match status" value="1"/>
</dbReference>
<evidence type="ECO:0000313" key="3">
    <source>
        <dbReference type="Proteomes" id="UP001157069"/>
    </source>
</evidence>
<dbReference type="Gene3D" id="3.40.33.10">
    <property type="entry name" value="CAP"/>
    <property type="match status" value="1"/>
</dbReference>
<reference evidence="3" key="1">
    <citation type="journal article" date="2019" name="Int. J. Syst. Evol. Microbiol.">
        <title>The Global Catalogue of Microorganisms (GCM) 10K type strain sequencing project: providing services to taxonomists for standard genome sequencing and annotation.</title>
        <authorList>
            <consortium name="The Broad Institute Genomics Platform"/>
            <consortium name="The Broad Institute Genome Sequencing Center for Infectious Disease"/>
            <person name="Wu L."/>
            <person name="Ma J."/>
        </authorList>
    </citation>
    <scope>NUCLEOTIDE SEQUENCE [LARGE SCALE GENOMIC DNA]</scope>
    <source>
        <strain evidence="3">NBRC 108755</strain>
    </source>
</reference>
<sequence>MLTHTNAARAANGLPGLSWNGTLASRSCTWAEHLASINSDLSVNPHSTFAGGFARWGENVAYGYGTASAVVNGWMGSTGHRANILNAQYTMMGSCSAAASNGTIYWVQQFGG</sequence>
<dbReference type="EMBL" id="BSVA01000001">
    <property type="protein sequence ID" value="GMA92415.1"/>
    <property type="molecule type" value="Genomic_DNA"/>
</dbReference>
<dbReference type="Pfam" id="PF00188">
    <property type="entry name" value="CAP"/>
    <property type="match status" value="1"/>
</dbReference>
<gene>
    <name evidence="2" type="ORF">GCM10025869_29440</name>
</gene>
<keyword evidence="3" id="KW-1185">Reference proteome</keyword>
<dbReference type="CDD" id="cd05379">
    <property type="entry name" value="CAP_bacterial"/>
    <property type="match status" value="1"/>
</dbReference>
<dbReference type="PANTHER" id="PTHR31157:SF1">
    <property type="entry name" value="SCP DOMAIN-CONTAINING PROTEIN"/>
    <property type="match status" value="1"/>
</dbReference>
<comment type="caution">
    <text evidence="2">The sequence shown here is derived from an EMBL/GenBank/DDBJ whole genome shotgun (WGS) entry which is preliminary data.</text>
</comment>
<protein>
    <recommendedName>
        <fullName evidence="1">SCP domain-containing protein</fullName>
    </recommendedName>
</protein>